<dbReference type="PANTHER" id="PTHR10694:SF33">
    <property type="entry name" value="LYSINE-SPECIFIC DEMETHYLASE 5"/>
    <property type="match status" value="1"/>
</dbReference>
<dbReference type="SMART" id="SM00545">
    <property type="entry name" value="JmjN"/>
    <property type="match status" value="1"/>
</dbReference>
<reference evidence="6 7" key="1">
    <citation type="journal article" date="2024" name="Plant J.">
        <title>Genome sequences and population genomics reveal climatic adaptation and genomic divergence between two closely related sweetgum species.</title>
        <authorList>
            <person name="Xu W.Q."/>
            <person name="Ren C.Q."/>
            <person name="Zhang X.Y."/>
            <person name="Comes H.P."/>
            <person name="Liu X.H."/>
            <person name="Li Y.G."/>
            <person name="Kettle C.J."/>
            <person name="Jalonen R."/>
            <person name="Gaisberger H."/>
            <person name="Ma Y.Z."/>
            <person name="Qiu Y.X."/>
        </authorList>
    </citation>
    <scope>NUCLEOTIDE SEQUENCE [LARGE SCALE GENOMIC DNA]</scope>
    <source>
        <strain evidence="6">Hangzhou</strain>
    </source>
</reference>
<keyword evidence="1" id="KW-0479">Metal-binding</keyword>
<dbReference type="AlphaFoldDB" id="A0AAP0R915"/>
<dbReference type="Pfam" id="PF02928">
    <property type="entry name" value="zf-C5HC2"/>
    <property type="match status" value="1"/>
</dbReference>
<dbReference type="PROSITE" id="PS51184">
    <property type="entry name" value="JMJC"/>
    <property type="match status" value="1"/>
</dbReference>
<keyword evidence="2" id="KW-0408">Iron</keyword>
<evidence type="ECO:0008006" key="8">
    <source>
        <dbReference type="Google" id="ProtNLM"/>
    </source>
</evidence>
<dbReference type="Proteomes" id="UP001415857">
    <property type="component" value="Unassembled WGS sequence"/>
</dbReference>
<dbReference type="GO" id="GO:0000785">
    <property type="term" value="C:chromatin"/>
    <property type="evidence" value="ECO:0007669"/>
    <property type="project" value="TreeGrafter"/>
</dbReference>
<feature type="coiled-coil region" evidence="3">
    <location>
        <begin position="592"/>
        <end position="622"/>
    </location>
</feature>
<dbReference type="InterPro" id="IPR003347">
    <property type="entry name" value="JmjC_dom"/>
</dbReference>
<dbReference type="GO" id="GO:0010468">
    <property type="term" value="P:regulation of gene expression"/>
    <property type="evidence" value="ECO:0007669"/>
    <property type="project" value="TreeGrafter"/>
</dbReference>
<evidence type="ECO:0000259" key="4">
    <source>
        <dbReference type="PROSITE" id="PS51183"/>
    </source>
</evidence>
<dbReference type="GO" id="GO:0005634">
    <property type="term" value="C:nucleus"/>
    <property type="evidence" value="ECO:0007669"/>
    <property type="project" value="TreeGrafter"/>
</dbReference>
<dbReference type="EMBL" id="JBBPBK010000013">
    <property type="protein sequence ID" value="KAK9272308.1"/>
    <property type="molecule type" value="Genomic_DNA"/>
</dbReference>
<dbReference type="GO" id="GO:0141052">
    <property type="term" value="F:histone H3 demethylase activity"/>
    <property type="evidence" value="ECO:0007669"/>
    <property type="project" value="UniProtKB-ARBA"/>
</dbReference>
<gene>
    <name evidence="6" type="ORF">L1049_002679</name>
</gene>
<evidence type="ECO:0000256" key="2">
    <source>
        <dbReference type="ARBA" id="ARBA00023004"/>
    </source>
</evidence>
<feature type="domain" description="JmjN" evidence="4">
    <location>
        <begin position="111"/>
        <end position="152"/>
    </location>
</feature>
<evidence type="ECO:0000313" key="7">
    <source>
        <dbReference type="Proteomes" id="UP001415857"/>
    </source>
</evidence>
<protein>
    <recommendedName>
        <fullName evidence="8">Lysine-specific demethylase JMJ706-like</fullName>
    </recommendedName>
</protein>
<proteinExistence type="predicted"/>
<dbReference type="GO" id="GO:0046872">
    <property type="term" value="F:metal ion binding"/>
    <property type="evidence" value="ECO:0007669"/>
    <property type="project" value="UniProtKB-KW"/>
</dbReference>
<dbReference type="SUPFAM" id="SSF51197">
    <property type="entry name" value="Clavaminate synthase-like"/>
    <property type="match status" value="1"/>
</dbReference>
<dbReference type="PROSITE" id="PS51183">
    <property type="entry name" value="JMJN"/>
    <property type="match status" value="1"/>
</dbReference>
<name>A0AAP0R915_LIQFO</name>
<evidence type="ECO:0000256" key="3">
    <source>
        <dbReference type="SAM" id="Coils"/>
    </source>
</evidence>
<keyword evidence="7" id="KW-1185">Reference proteome</keyword>
<sequence>MLLAVHVPAYNVEGNVWSPKGKNGQENLKRKRLQWMKSGVAPETVNVTSLKTSCTVKAVKPTTSCQLRKQSNEKLSSHSSGSLFEKDISLECIVDKFNTADLEWTEKIPECPVYQPSKEEFKDPLIYLQKISPEASKYGICKIISPLSASNSAGSVLMKEQRGFKFTTRVQPLRLAEWDLDDKVTFSLRGRNYTLRDFEKMANKVFARRYCNIEIGNGYGVPGGGAYYGAPRPNISMLSMANQQNKELEQKPMANELPDYLKHKLRARGILKDETAKGANVNTESKSEIQLAQTTQTAAVVKFPAGWTLPRLPKSTLRLVEAVIPGITDPMLYIGMLFSMFAWHVEDHYLYSINYHHCGAPKTWYGVPGCSALDFEKVVRDHVYNPDILSNEGEDGAFDLLLEKTTMFPPNILLQHDVPVFKAVQMPGEFVITFPRAYHAGFSNGFNCGEAVNFAIGDWFPFGAAASQRYALLSRMPILPYEELLCKEAMLLFRSSKHKALEYSFADSVSHHFIKVSFVKLIRFHHYARWCLKKVRVSLSVSPNFQGTILCSLCKRDCYVAYLKCNCYCNPICLFHVTDAGSLKCQCGTNRILFLREDISEMENVAQKFEQDEGILQEVQQEIKCGDDMCLHPNMIPCIKDGYTPYSEVMFIDDQIRVKRKSVEAETRTVKNAMTLNLLKQQGDSGKSDMIKER</sequence>
<dbReference type="Pfam" id="PF02375">
    <property type="entry name" value="JmjN"/>
    <property type="match status" value="1"/>
</dbReference>
<keyword evidence="3" id="KW-0175">Coiled coil</keyword>
<dbReference type="Gene3D" id="2.60.120.650">
    <property type="entry name" value="Cupin"/>
    <property type="match status" value="1"/>
</dbReference>
<dbReference type="InterPro" id="IPR003349">
    <property type="entry name" value="JmjN"/>
</dbReference>
<organism evidence="6 7">
    <name type="scientific">Liquidambar formosana</name>
    <name type="common">Formosan gum</name>
    <dbReference type="NCBI Taxonomy" id="63359"/>
    <lineage>
        <taxon>Eukaryota</taxon>
        <taxon>Viridiplantae</taxon>
        <taxon>Streptophyta</taxon>
        <taxon>Embryophyta</taxon>
        <taxon>Tracheophyta</taxon>
        <taxon>Spermatophyta</taxon>
        <taxon>Magnoliopsida</taxon>
        <taxon>eudicotyledons</taxon>
        <taxon>Gunneridae</taxon>
        <taxon>Pentapetalae</taxon>
        <taxon>Saxifragales</taxon>
        <taxon>Altingiaceae</taxon>
        <taxon>Liquidambar</taxon>
    </lineage>
</organism>
<dbReference type="PANTHER" id="PTHR10694">
    <property type="entry name" value="LYSINE-SPECIFIC DEMETHYLASE"/>
    <property type="match status" value="1"/>
</dbReference>
<dbReference type="InterPro" id="IPR004198">
    <property type="entry name" value="Znf_C5HC2"/>
</dbReference>
<accession>A0AAP0R915</accession>
<evidence type="ECO:0000313" key="6">
    <source>
        <dbReference type="EMBL" id="KAK9272308.1"/>
    </source>
</evidence>
<feature type="domain" description="JmjC" evidence="5">
    <location>
        <begin position="301"/>
        <end position="471"/>
    </location>
</feature>
<evidence type="ECO:0000256" key="1">
    <source>
        <dbReference type="ARBA" id="ARBA00022723"/>
    </source>
</evidence>
<dbReference type="SMART" id="SM00558">
    <property type="entry name" value="JmjC"/>
    <property type="match status" value="1"/>
</dbReference>
<comment type="caution">
    <text evidence="6">The sequence shown here is derived from an EMBL/GenBank/DDBJ whole genome shotgun (WGS) entry which is preliminary data.</text>
</comment>
<evidence type="ECO:0000259" key="5">
    <source>
        <dbReference type="PROSITE" id="PS51184"/>
    </source>
</evidence>
<dbReference type="Pfam" id="PF02373">
    <property type="entry name" value="JmjC"/>
    <property type="match status" value="1"/>
</dbReference>